<dbReference type="InterPro" id="IPR013750">
    <property type="entry name" value="GHMP_kinase_C_dom"/>
</dbReference>
<proteinExistence type="predicted"/>
<dbReference type="PANTHER" id="PTHR20861">
    <property type="entry name" value="HOMOSERINE/4-DIPHOSPHOCYTIDYL-2-C-METHYL-D-ERYTHRITOL KINASE"/>
    <property type="match status" value="1"/>
</dbReference>
<keyword evidence="2 5" id="KW-0418">Kinase</keyword>
<dbReference type="Proteomes" id="UP000464378">
    <property type="component" value="Chromosome"/>
</dbReference>
<dbReference type="AlphaFoldDB" id="A0A6C2YP43"/>
<feature type="domain" description="GHMP kinase N-terminal" evidence="3">
    <location>
        <begin position="67"/>
        <end position="129"/>
    </location>
</feature>
<protein>
    <recommendedName>
        <fullName evidence="7">GHMP kinase C-terminal domain-containing protein</fullName>
    </recommendedName>
</protein>
<evidence type="ECO:0000313" key="6">
    <source>
        <dbReference type="Proteomes" id="UP000464378"/>
    </source>
</evidence>
<organism evidence="5">
    <name type="scientific">Tuwongella immobilis</name>
    <dbReference type="NCBI Taxonomy" id="692036"/>
    <lineage>
        <taxon>Bacteria</taxon>
        <taxon>Pseudomonadati</taxon>
        <taxon>Planctomycetota</taxon>
        <taxon>Planctomycetia</taxon>
        <taxon>Gemmatales</taxon>
        <taxon>Gemmataceae</taxon>
        <taxon>Tuwongella</taxon>
    </lineage>
</organism>
<name>A0A6C2YP43_9BACT</name>
<dbReference type="RefSeq" id="WP_162658233.1">
    <property type="nucleotide sequence ID" value="NZ_LR593887.1"/>
</dbReference>
<dbReference type="KEGG" id="tim:GMBLW1_08230"/>
<dbReference type="InterPro" id="IPR020568">
    <property type="entry name" value="Ribosomal_Su5_D2-typ_SF"/>
</dbReference>
<keyword evidence="6" id="KW-1185">Reference proteome</keyword>
<feature type="domain" description="GHMP kinase C-terminal" evidence="4">
    <location>
        <begin position="216"/>
        <end position="295"/>
    </location>
</feature>
<evidence type="ECO:0000259" key="3">
    <source>
        <dbReference type="Pfam" id="PF00288"/>
    </source>
</evidence>
<dbReference type="Pfam" id="PF00288">
    <property type="entry name" value="GHMP_kinases_N"/>
    <property type="match status" value="1"/>
</dbReference>
<dbReference type="InterPro" id="IPR006204">
    <property type="entry name" value="GHMP_kinase_N_dom"/>
</dbReference>
<evidence type="ECO:0008006" key="7">
    <source>
        <dbReference type="Google" id="ProtNLM"/>
    </source>
</evidence>
<dbReference type="EMBL" id="LR593887">
    <property type="protein sequence ID" value="VTS03499.1"/>
    <property type="molecule type" value="Genomic_DNA"/>
</dbReference>
<dbReference type="InterPro" id="IPR014721">
    <property type="entry name" value="Ribsml_uS5_D2-typ_fold_subgr"/>
</dbReference>
<dbReference type="InParanoid" id="A0A6C2YP43"/>
<dbReference type="GO" id="GO:0005524">
    <property type="term" value="F:ATP binding"/>
    <property type="evidence" value="ECO:0007669"/>
    <property type="project" value="InterPro"/>
</dbReference>
<keyword evidence="1" id="KW-0808">Transferase</keyword>
<dbReference type="PIRSF" id="PIRSF004884">
    <property type="entry name" value="Sugar_kin_arch"/>
    <property type="match status" value="1"/>
</dbReference>
<gene>
    <name evidence="5" type="ORF">GMBLW1_08230</name>
</gene>
<evidence type="ECO:0000256" key="1">
    <source>
        <dbReference type="ARBA" id="ARBA00022679"/>
    </source>
</evidence>
<dbReference type="NCBIfam" id="TIGR00144">
    <property type="entry name" value="beta_RFAP_syn"/>
    <property type="match status" value="1"/>
</dbReference>
<accession>A0A6C2YP43</accession>
<reference evidence="5" key="1">
    <citation type="submission" date="2019-04" db="EMBL/GenBank/DDBJ databases">
        <authorList>
            <consortium name="Science for Life Laboratories"/>
        </authorList>
    </citation>
    <scope>NUCLEOTIDE SEQUENCE</scope>
    <source>
        <strain evidence="5">MBLW1</strain>
    </source>
</reference>
<dbReference type="SUPFAM" id="SSF54211">
    <property type="entry name" value="Ribosomal protein S5 domain 2-like"/>
    <property type="match status" value="1"/>
</dbReference>
<dbReference type="Gene3D" id="3.30.230.10">
    <property type="match status" value="1"/>
</dbReference>
<dbReference type="PANTHER" id="PTHR20861:SF6">
    <property type="entry name" value="BETA-RIBOFURANOSYLPHENOL 5'-PHOSPHATE SYNTHASE"/>
    <property type="match status" value="1"/>
</dbReference>
<evidence type="ECO:0000259" key="4">
    <source>
        <dbReference type="Pfam" id="PF08544"/>
    </source>
</evidence>
<dbReference type="EMBL" id="LR586016">
    <property type="protein sequence ID" value="VIP03137.1"/>
    <property type="molecule type" value="Genomic_DNA"/>
</dbReference>
<evidence type="ECO:0000313" key="5">
    <source>
        <dbReference type="EMBL" id="VIP03137.1"/>
    </source>
</evidence>
<dbReference type="GO" id="GO:0016301">
    <property type="term" value="F:kinase activity"/>
    <property type="evidence" value="ECO:0007669"/>
    <property type="project" value="UniProtKB-KW"/>
</dbReference>
<sequence>MIRVMAPSRLHFGLLQPTMGGETAASVRRFGGVGLMLASPGVTVTVTEAAEWSASGANAARAVGFARKMADYLAMGSSRAFHLAIESEVPEHVGLGSGTQLALAVGRAVAGAFGKPDLPTSIIGRVCERGRRSAIGIHGFDRGGLIVEVGKRQLDSISPLLGSYPLLDPWRIVLFLPRDSTPWHGQHERQAMDRVSQTPQSEQTTDRLCRMVLLELIPAALEGDLPAFGESVYAYNRKVGEAFAVVQGGLYSHPSIEQLVHWVRGQGVAGVGQSSWGPTVFAIVGSAEEAEWLCDRYQQAGAPGDRRLWVSAVYRPGSADWP</sequence>
<evidence type="ECO:0000256" key="2">
    <source>
        <dbReference type="ARBA" id="ARBA00022777"/>
    </source>
</evidence>
<dbReference type="InterPro" id="IPR004422">
    <property type="entry name" value="RFAP_synthase"/>
</dbReference>
<dbReference type="Pfam" id="PF08544">
    <property type="entry name" value="GHMP_kinases_C"/>
    <property type="match status" value="1"/>
</dbReference>